<organism evidence="2">
    <name type="scientific">marine sediment metagenome</name>
    <dbReference type="NCBI Taxonomy" id="412755"/>
    <lineage>
        <taxon>unclassified sequences</taxon>
        <taxon>metagenomes</taxon>
        <taxon>ecological metagenomes</taxon>
    </lineage>
</organism>
<gene>
    <name evidence="2" type="ORF">LCGC14_0717700</name>
</gene>
<name>A0A0F9QDA6_9ZZZZ</name>
<protein>
    <recommendedName>
        <fullName evidence="1">Lambda phage tail tube protein N-terminal domain-containing protein</fullName>
    </recommendedName>
</protein>
<dbReference type="Gene3D" id="4.10.410.40">
    <property type="match status" value="1"/>
</dbReference>
<accession>A0A0F9QDA6</accession>
<feature type="domain" description="Lambda phage tail tube protein N-terminal" evidence="1">
    <location>
        <begin position="18"/>
        <end position="136"/>
    </location>
</feature>
<sequence length="139" mass="14922">MSDAFSGVGAQFKRGDGASAEAFIALTEVNSIQGPNKTRDTIDVTSLDSTDGYREFIAGFRDGGEVVLNMNFTRVGFDTLNDDFESNDSVNYQIVLPDTGGTIFDLTGYVTNVAMAIPMDDKVTMDITIKITGPVTLTT</sequence>
<dbReference type="AlphaFoldDB" id="A0A0F9QDA6"/>
<proteinExistence type="predicted"/>
<dbReference type="Pfam" id="PF16461">
    <property type="entry name" value="Phage_TTP_12"/>
    <property type="match status" value="1"/>
</dbReference>
<dbReference type="EMBL" id="LAZR01001611">
    <property type="protein sequence ID" value="KKN42010.1"/>
    <property type="molecule type" value="Genomic_DNA"/>
</dbReference>
<dbReference type="InterPro" id="IPR032494">
    <property type="entry name" value="Phage_TTP_N"/>
</dbReference>
<evidence type="ECO:0000259" key="1">
    <source>
        <dbReference type="Pfam" id="PF16461"/>
    </source>
</evidence>
<evidence type="ECO:0000313" key="2">
    <source>
        <dbReference type="EMBL" id="KKN42010.1"/>
    </source>
</evidence>
<reference evidence="2" key="1">
    <citation type="journal article" date="2015" name="Nature">
        <title>Complex archaea that bridge the gap between prokaryotes and eukaryotes.</title>
        <authorList>
            <person name="Spang A."/>
            <person name="Saw J.H."/>
            <person name="Jorgensen S.L."/>
            <person name="Zaremba-Niedzwiedzka K."/>
            <person name="Martijn J."/>
            <person name="Lind A.E."/>
            <person name="van Eijk R."/>
            <person name="Schleper C."/>
            <person name="Guy L."/>
            <person name="Ettema T.J."/>
        </authorList>
    </citation>
    <scope>NUCLEOTIDE SEQUENCE</scope>
</reference>
<comment type="caution">
    <text evidence="2">The sequence shown here is derived from an EMBL/GenBank/DDBJ whole genome shotgun (WGS) entry which is preliminary data.</text>
</comment>